<dbReference type="SUPFAM" id="SSF51445">
    <property type="entry name" value="(Trans)glycosidases"/>
    <property type="match status" value="1"/>
</dbReference>
<keyword evidence="3" id="KW-0732">Signal</keyword>
<organism evidence="5">
    <name type="scientific">Ixodes scapularis</name>
    <name type="common">Black-legged tick</name>
    <name type="synonym">Deer tick</name>
    <dbReference type="NCBI Taxonomy" id="6945"/>
    <lineage>
        <taxon>Eukaryota</taxon>
        <taxon>Metazoa</taxon>
        <taxon>Ecdysozoa</taxon>
        <taxon>Arthropoda</taxon>
        <taxon>Chelicerata</taxon>
        <taxon>Arachnida</taxon>
        <taxon>Acari</taxon>
        <taxon>Parasitiformes</taxon>
        <taxon>Ixodida</taxon>
        <taxon>Ixodoidea</taxon>
        <taxon>Ixodidae</taxon>
        <taxon>Ixodinae</taxon>
        <taxon>Ixodes</taxon>
    </lineage>
</organism>
<feature type="signal peptide" evidence="3">
    <location>
        <begin position="1"/>
        <end position="25"/>
    </location>
</feature>
<dbReference type="PROSITE" id="PS51910">
    <property type="entry name" value="GH18_2"/>
    <property type="match status" value="1"/>
</dbReference>
<sequence length="400" mass="44317">MRGFALLGILATCAILVHLSDDALGQEDNTPQPPDPVCPCGNRTLCDIVNSTKQEVIAFVRECNKTVWSQFDWTRLTSIVLVDFNDAQLYCYAHEREVAVIYSVSFPASLLANSTEQTHWIKKQLTYAESNFLDGINIDFDAPVDKGSAESRALEQLVNDTAVAFHTLLPGSRVTFNAPWSPNGVGGCFYNYSAIANASDLLLVKAYDQQKGSFERPCAARPNADFFKVSKGIREYLNLGIKSHRLVLTVPWFGYDYSCLHMTAKNSCLIEEGRSRGSICSSSVATRRSYAELVRMIDANDTLGGVLWNNATLTPYFNYNRCWGTVEGTTVPPPGEDVTQLHQVQFDNPKSLTFKISLAVGLNLRGIAVWSANDLGYENPLNETVAEMWGALPHFKKTDL</sequence>
<dbReference type="GO" id="GO:0030246">
    <property type="term" value="F:carbohydrate binding"/>
    <property type="evidence" value="ECO:0007669"/>
    <property type="project" value="UniProtKB-KW"/>
</dbReference>
<keyword evidence="5" id="KW-0430">Lectin</keyword>
<evidence type="ECO:0000256" key="1">
    <source>
        <dbReference type="ARBA" id="ARBA00022801"/>
    </source>
</evidence>
<dbReference type="InterPro" id="IPR017853">
    <property type="entry name" value="GH"/>
</dbReference>
<evidence type="ECO:0000256" key="2">
    <source>
        <dbReference type="ARBA" id="ARBA00023295"/>
    </source>
</evidence>
<feature type="domain" description="GH18" evidence="4">
    <location>
        <begin position="13"/>
        <end position="392"/>
    </location>
</feature>
<accession>A0A4D5RVS8</accession>
<dbReference type="VEuPathDB" id="VectorBase:ISCP_022158"/>
<dbReference type="InterPro" id="IPR029070">
    <property type="entry name" value="Chitinase_insertion_sf"/>
</dbReference>
<protein>
    <submittedName>
        <fullName evidence="5">Putative catalytically inactive chitinase-like lectin</fullName>
    </submittedName>
</protein>
<dbReference type="GO" id="GO:0016798">
    <property type="term" value="F:hydrolase activity, acting on glycosyl bonds"/>
    <property type="evidence" value="ECO:0007669"/>
    <property type="project" value="UniProtKB-KW"/>
</dbReference>
<feature type="chain" id="PRO_5020030054" evidence="3">
    <location>
        <begin position="26"/>
        <end position="400"/>
    </location>
</feature>
<dbReference type="PANTHER" id="PTHR46290:SF1">
    <property type="entry name" value="DI-N-ACETYLCHITOBIASE"/>
    <property type="match status" value="1"/>
</dbReference>
<evidence type="ECO:0000259" key="4">
    <source>
        <dbReference type="PROSITE" id="PS51910"/>
    </source>
</evidence>
<dbReference type="GO" id="GO:0005975">
    <property type="term" value="P:carbohydrate metabolic process"/>
    <property type="evidence" value="ECO:0007669"/>
    <property type="project" value="InterPro"/>
</dbReference>
<reference evidence="5" key="1">
    <citation type="submission" date="2019-04" db="EMBL/GenBank/DDBJ databases">
        <title>An insight into the mialome of Ixodes scapularis.</title>
        <authorList>
            <person name="Ribeiro J.M."/>
            <person name="Mather T.N."/>
            <person name="Karim S."/>
        </authorList>
    </citation>
    <scope>NUCLEOTIDE SEQUENCE</scope>
</reference>
<evidence type="ECO:0000256" key="3">
    <source>
        <dbReference type="SAM" id="SignalP"/>
    </source>
</evidence>
<dbReference type="InterPro" id="IPR051887">
    <property type="entry name" value="GH18_Domain-Containing"/>
</dbReference>
<keyword evidence="1" id="KW-0378">Hydrolase</keyword>
<dbReference type="AlphaFoldDB" id="A0A4D5RVS8"/>
<keyword evidence="2" id="KW-0326">Glycosidase</keyword>
<dbReference type="Pfam" id="PF00704">
    <property type="entry name" value="Glyco_hydro_18"/>
    <property type="match status" value="1"/>
</dbReference>
<dbReference type="EMBL" id="GHJT01007459">
    <property type="protein sequence ID" value="MOY41430.1"/>
    <property type="molecule type" value="Transcribed_RNA"/>
</dbReference>
<dbReference type="Gene3D" id="3.20.20.80">
    <property type="entry name" value="Glycosidases"/>
    <property type="match status" value="1"/>
</dbReference>
<proteinExistence type="predicted"/>
<dbReference type="PANTHER" id="PTHR46290">
    <property type="entry name" value="DI-N-ACETYLCHITOBIASE"/>
    <property type="match status" value="1"/>
</dbReference>
<dbReference type="Gene3D" id="3.10.50.10">
    <property type="match status" value="1"/>
</dbReference>
<evidence type="ECO:0000313" key="5">
    <source>
        <dbReference type="EMBL" id="MOY41430.1"/>
    </source>
</evidence>
<dbReference type="InterPro" id="IPR001223">
    <property type="entry name" value="Glyco_hydro18_cat"/>
</dbReference>
<dbReference type="OrthoDB" id="73875at2759"/>
<name>A0A4D5RVS8_IXOSC</name>